<evidence type="ECO:0000256" key="7">
    <source>
        <dbReference type="ARBA" id="ARBA00022490"/>
    </source>
</evidence>
<dbReference type="InterPro" id="IPR002649">
    <property type="entry name" value="tRNA_m1G_MeTrfase_TrmD"/>
</dbReference>
<dbReference type="PANTHER" id="PTHR46417:SF1">
    <property type="entry name" value="TRNA (GUANINE-N(1)-)-METHYLTRANSFERASE"/>
    <property type="match status" value="1"/>
</dbReference>
<evidence type="ECO:0000256" key="11">
    <source>
        <dbReference type="ARBA" id="ARBA00022694"/>
    </source>
</evidence>
<keyword evidence="9 16" id="KW-0808">Transferase</keyword>
<proteinExistence type="inferred from homology"/>
<protein>
    <recommendedName>
        <fullName evidence="6">tRNA (guanine-N(1)-)-methyltransferase</fullName>
        <ecNumber evidence="5">2.1.1.228</ecNumber>
    </recommendedName>
    <alternativeName>
        <fullName evidence="12">M1G-methyltransferase</fullName>
    </alternativeName>
    <alternativeName>
        <fullName evidence="13">tRNA [GM37] methyltransferase</fullName>
    </alternativeName>
</protein>
<dbReference type="InterPro" id="IPR029028">
    <property type="entry name" value="Alpha/beta_knot_MTases"/>
</dbReference>
<dbReference type="InterPro" id="IPR016009">
    <property type="entry name" value="tRNA_MeTrfase_TRMD/TRM10"/>
</dbReference>
<dbReference type="GO" id="GO:0002939">
    <property type="term" value="P:tRNA N1-guanine methylation"/>
    <property type="evidence" value="ECO:0007669"/>
    <property type="project" value="TreeGrafter"/>
</dbReference>
<sequence length="63" mass="7806">RPYDYRGMVVPDVLMSGHHEKIRQWRLYESLKKTYERRPDLLEHYQLTVEEEKMLAEIKENKE</sequence>
<dbReference type="FunFam" id="1.10.1270.20:FF:000001">
    <property type="entry name" value="tRNA (guanine-N(1)-)-methyltransferase"/>
    <property type="match status" value="1"/>
</dbReference>
<evidence type="ECO:0000256" key="1">
    <source>
        <dbReference type="ARBA" id="ARBA00002634"/>
    </source>
</evidence>
<accession>A0A6G2DC85</accession>
<dbReference type="PANTHER" id="PTHR46417">
    <property type="entry name" value="TRNA (GUANINE-N(1)-)-METHYLTRANSFERASE"/>
    <property type="match status" value="1"/>
</dbReference>
<dbReference type="EC" id="2.1.1.228" evidence="5"/>
<comment type="similarity">
    <text evidence="3">Belongs to the RNA methyltransferase TrmD family.</text>
</comment>
<dbReference type="Pfam" id="PF01746">
    <property type="entry name" value="tRNA_m1G_MT"/>
    <property type="match status" value="1"/>
</dbReference>
<reference evidence="16 17" key="1">
    <citation type="submission" date="2019-11" db="EMBL/GenBank/DDBJ databases">
        <title>Growth characteristics of pneumococcus vary with the chemical composition of the capsule and with environmental conditions.</title>
        <authorList>
            <person name="Tothpal A."/>
            <person name="Desobry K."/>
            <person name="Joshi S."/>
            <person name="Wyllie A.L."/>
            <person name="Weinberger D.M."/>
        </authorList>
    </citation>
    <scope>NUCLEOTIDE SEQUENCE [LARGE SCALE GENOMIC DNA]</scope>
    <source>
        <strain evidence="17">pnumococcus19F</strain>
    </source>
</reference>
<dbReference type="GO" id="GO:0005829">
    <property type="term" value="C:cytosol"/>
    <property type="evidence" value="ECO:0007669"/>
    <property type="project" value="TreeGrafter"/>
</dbReference>
<comment type="catalytic activity">
    <reaction evidence="14">
        <text>guanosine(37) in tRNA + S-adenosyl-L-methionine = N(1)-methylguanosine(37) in tRNA + S-adenosyl-L-homocysteine + H(+)</text>
        <dbReference type="Rhea" id="RHEA:36899"/>
        <dbReference type="Rhea" id="RHEA-COMP:10145"/>
        <dbReference type="Rhea" id="RHEA-COMP:10147"/>
        <dbReference type="ChEBI" id="CHEBI:15378"/>
        <dbReference type="ChEBI" id="CHEBI:57856"/>
        <dbReference type="ChEBI" id="CHEBI:59789"/>
        <dbReference type="ChEBI" id="CHEBI:73542"/>
        <dbReference type="ChEBI" id="CHEBI:74269"/>
        <dbReference type="EC" id="2.1.1.228"/>
    </reaction>
</comment>
<organism evidence="16 17">
    <name type="scientific">Streptococcus pneumoniae</name>
    <dbReference type="NCBI Taxonomy" id="1313"/>
    <lineage>
        <taxon>Bacteria</taxon>
        <taxon>Bacillati</taxon>
        <taxon>Bacillota</taxon>
        <taxon>Bacilli</taxon>
        <taxon>Lactobacillales</taxon>
        <taxon>Streptococcaceae</taxon>
        <taxon>Streptococcus</taxon>
    </lineage>
</organism>
<evidence type="ECO:0000256" key="9">
    <source>
        <dbReference type="ARBA" id="ARBA00022679"/>
    </source>
</evidence>
<evidence type="ECO:0000256" key="12">
    <source>
        <dbReference type="ARBA" id="ARBA00029736"/>
    </source>
</evidence>
<gene>
    <name evidence="16" type="ORF">GM540_08000</name>
</gene>
<evidence type="ECO:0000256" key="13">
    <source>
        <dbReference type="ARBA" id="ARBA00033392"/>
    </source>
</evidence>
<comment type="function">
    <text evidence="1">Specifically methylates guanosine-37 in various tRNAs.</text>
</comment>
<keyword evidence="8 16" id="KW-0489">Methyltransferase</keyword>
<dbReference type="AlphaFoldDB" id="A0A6G2DC85"/>
<keyword evidence="11" id="KW-0819">tRNA processing</keyword>
<evidence type="ECO:0000313" key="17">
    <source>
        <dbReference type="Proteomes" id="UP000483094"/>
    </source>
</evidence>
<evidence type="ECO:0000256" key="5">
    <source>
        <dbReference type="ARBA" id="ARBA00012807"/>
    </source>
</evidence>
<dbReference type="EMBL" id="WNHQ01000713">
    <property type="protein sequence ID" value="MTV73922.1"/>
    <property type="molecule type" value="Genomic_DNA"/>
</dbReference>
<dbReference type="Gene3D" id="1.10.1270.20">
    <property type="entry name" value="tRNA(m1g37)methyltransferase, domain 2"/>
    <property type="match status" value="1"/>
</dbReference>
<dbReference type="InterPro" id="IPR023148">
    <property type="entry name" value="tRNA_m1G_MeTrfase_C_sf"/>
</dbReference>
<dbReference type="SUPFAM" id="SSF75217">
    <property type="entry name" value="alpha/beta knot"/>
    <property type="match status" value="1"/>
</dbReference>
<feature type="non-terminal residue" evidence="16">
    <location>
        <position position="1"/>
    </location>
</feature>
<feature type="domain" description="tRNA methyltransferase TRMD/TRM10-type" evidence="15">
    <location>
        <begin position="1"/>
        <end position="43"/>
    </location>
</feature>
<evidence type="ECO:0000313" key="16">
    <source>
        <dbReference type="EMBL" id="MTV73922.1"/>
    </source>
</evidence>
<evidence type="ECO:0000256" key="14">
    <source>
        <dbReference type="ARBA" id="ARBA00047783"/>
    </source>
</evidence>
<evidence type="ECO:0000256" key="2">
    <source>
        <dbReference type="ARBA" id="ARBA00004496"/>
    </source>
</evidence>
<comment type="subcellular location">
    <subcellularLocation>
        <location evidence="2">Cytoplasm</location>
    </subcellularLocation>
</comment>
<dbReference type="Proteomes" id="UP000483094">
    <property type="component" value="Unassembled WGS sequence"/>
</dbReference>
<evidence type="ECO:0000256" key="8">
    <source>
        <dbReference type="ARBA" id="ARBA00022603"/>
    </source>
</evidence>
<evidence type="ECO:0000256" key="6">
    <source>
        <dbReference type="ARBA" id="ARBA00014679"/>
    </source>
</evidence>
<name>A0A6G2DC85_STREE</name>
<dbReference type="GO" id="GO:0052906">
    <property type="term" value="F:tRNA (guanine(37)-N1)-methyltransferase activity"/>
    <property type="evidence" value="ECO:0007669"/>
    <property type="project" value="UniProtKB-EC"/>
</dbReference>
<evidence type="ECO:0000256" key="10">
    <source>
        <dbReference type="ARBA" id="ARBA00022691"/>
    </source>
</evidence>
<evidence type="ECO:0000256" key="4">
    <source>
        <dbReference type="ARBA" id="ARBA00011738"/>
    </source>
</evidence>
<keyword evidence="7" id="KW-0963">Cytoplasm</keyword>
<evidence type="ECO:0000256" key="3">
    <source>
        <dbReference type="ARBA" id="ARBA00007630"/>
    </source>
</evidence>
<keyword evidence="10" id="KW-0949">S-adenosyl-L-methionine</keyword>
<comment type="subunit">
    <text evidence="4">Homodimer.</text>
</comment>
<comment type="caution">
    <text evidence="16">The sequence shown here is derived from an EMBL/GenBank/DDBJ whole genome shotgun (WGS) entry which is preliminary data.</text>
</comment>
<evidence type="ECO:0000259" key="15">
    <source>
        <dbReference type="Pfam" id="PF01746"/>
    </source>
</evidence>